<dbReference type="EMBL" id="GBIH01002801">
    <property type="protein sequence ID" value="JAC91909.1"/>
    <property type="molecule type" value="mRNA"/>
</dbReference>
<keyword evidence="2" id="KW-1133">Transmembrane helix</keyword>
<feature type="transmembrane region" description="Helical" evidence="2">
    <location>
        <begin position="45"/>
        <end position="68"/>
    </location>
</feature>
<sequence>MRIIYWFCIILLCVFLYYLLLARYTFDADKRASVLPDAFVAFWPATRFCMQLLHTLSVVISSHIYLVLLNRQIPLARLYEQSNSRISPPNFLHFNNKRDEEKKKKKKKS</sequence>
<evidence type="ECO:0000256" key="2">
    <source>
        <dbReference type="SAM" id="Phobius"/>
    </source>
</evidence>
<evidence type="ECO:0000256" key="1">
    <source>
        <dbReference type="SAM" id="MobiDB-lite"/>
    </source>
</evidence>
<accession>A0A090X8B2</accession>
<reference evidence="3" key="1">
    <citation type="journal article" date="2015" name="PLoS Negl. Trop. Dis.">
        <title>Deep Sequencing Analysis of the Ixodes ricinus Haemocytome.</title>
        <authorList>
            <person name="Kotsyfakis M."/>
            <person name="Kopacek P."/>
            <person name="Franta Z."/>
            <person name="Pedra J.H."/>
            <person name="Ribeiro J.M."/>
        </authorList>
    </citation>
    <scope>NUCLEOTIDE SEQUENCE</scope>
</reference>
<keyword evidence="2" id="KW-0812">Transmembrane</keyword>
<feature type="transmembrane region" description="Helical" evidence="2">
    <location>
        <begin position="5"/>
        <end position="25"/>
    </location>
</feature>
<proteinExistence type="evidence at transcript level"/>
<organism evidence="3">
    <name type="scientific">Ixodes ricinus</name>
    <name type="common">Common tick</name>
    <name type="synonym">Acarus ricinus</name>
    <dbReference type="NCBI Taxonomy" id="34613"/>
    <lineage>
        <taxon>Eukaryota</taxon>
        <taxon>Metazoa</taxon>
        <taxon>Ecdysozoa</taxon>
        <taxon>Arthropoda</taxon>
        <taxon>Chelicerata</taxon>
        <taxon>Arachnida</taxon>
        <taxon>Acari</taxon>
        <taxon>Parasitiformes</taxon>
        <taxon>Ixodida</taxon>
        <taxon>Ixodoidea</taxon>
        <taxon>Ixodidae</taxon>
        <taxon>Ixodinae</taxon>
        <taxon>Ixodes</taxon>
    </lineage>
</organism>
<feature type="non-terminal residue" evidence="3">
    <location>
        <position position="109"/>
    </location>
</feature>
<keyword evidence="2" id="KW-0472">Membrane</keyword>
<protein>
    <submittedName>
        <fullName evidence="3">Uncharacterized protein</fullName>
    </submittedName>
</protein>
<evidence type="ECO:0000313" key="3">
    <source>
        <dbReference type="EMBL" id="JAC91909.1"/>
    </source>
</evidence>
<name>A0A090X8B2_IXORI</name>
<feature type="region of interest" description="Disordered" evidence="1">
    <location>
        <begin position="85"/>
        <end position="109"/>
    </location>
</feature>
<dbReference type="AlphaFoldDB" id="A0A090X8B2"/>